<evidence type="ECO:0000313" key="2">
    <source>
        <dbReference type="Proteomes" id="UP000466683"/>
    </source>
</evidence>
<gene>
    <name evidence="1" type="ORF">MBOE_63480</name>
</gene>
<geneLocation type="plasmid" evidence="1 2">
    <name>pJCM15653</name>
</geneLocation>
<keyword evidence="2" id="KW-1185">Reference proteome</keyword>
<dbReference type="EMBL" id="AP022580">
    <property type="protein sequence ID" value="BBX94699.1"/>
    <property type="molecule type" value="Genomic_DNA"/>
</dbReference>
<evidence type="ECO:0000313" key="1">
    <source>
        <dbReference type="EMBL" id="BBX94699.1"/>
    </source>
</evidence>
<keyword evidence="1" id="KW-0614">Plasmid</keyword>
<accession>A0ABN5ZMH4</accession>
<name>A0ABN5ZMH4_9MYCO</name>
<organism evidence="1 2">
    <name type="scientific">Mycolicibacterium boenickei</name>
    <dbReference type="NCBI Taxonomy" id="146017"/>
    <lineage>
        <taxon>Bacteria</taxon>
        <taxon>Bacillati</taxon>
        <taxon>Actinomycetota</taxon>
        <taxon>Actinomycetes</taxon>
        <taxon>Mycobacteriales</taxon>
        <taxon>Mycobacteriaceae</taxon>
        <taxon>Mycolicibacterium</taxon>
    </lineage>
</organism>
<reference evidence="1 2" key="1">
    <citation type="journal article" date="2019" name="Emerg. Microbes Infect.">
        <title>Comprehensive subspecies identification of 175 nontuberculous mycobacteria species based on 7547 genomic profiles.</title>
        <authorList>
            <person name="Matsumoto Y."/>
            <person name="Kinjo T."/>
            <person name="Motooka D."/>
            <person name="Nabeya D."/>
            <person name="Jung N."/>
            <person name="Uechi K."/>
            <person name="Horii T."/>
            <person name="Iida T."/>
            <person name="Fujita J."/>
            <person name="Nakamura S."/>
        </authorList>
    </citation>
    <scope>NUCLEOTIDE SEQUENCE [LARGE SCALE GENOMIC DNA]</scope>
    <source>
        <strain evidence="1 2">JCM 15653</strain>
        <plasmid evidence="1">pJCM15653</plasmid>
    </source>
</reference>
<sequence length="135" mass="15368">MFVMTGTPFSEEFAQALDLAAQYHQLREDFDTDLRSDRRESRRVFWGLPLNDKPTMSWGAASAARSEQLGSIVKEYGELWYQIQAVAPALAGVLPFPWLMRTGNRLPGWSERISRRRAGNSWFVTPKAYKPSTAV</sequence>
<evidence type="ECO:0008006" key="3">
    <source>
        <dbReference type="Google" id="ProtNLM"/>
    </source>
</evidence>
<protein>
    <recommendedName>
        <fullName evidence="3">Helicase</fullName>
    </recommendedName>
</protein>
<dbReference type="Proteomes" id="UP000466683">
    <property type="component" value="Plasmid pJCM15653"/>
</dbReference>
<proteinExistence type="predicted"/>